<evidence type="ECO:0000256" key="3">
    <source>
        <dbReference type="ARBA" id="ARBA00022676"/>
    </source>
</evidence>
<sequence>MIRRHPVALAVGCLLLTATLGLLLRPLAPIDETRYLAVAWEMHTTGNWLVPSKNFAFYSDKPPLLFWAINLVWLVTGVSTLAARLVGPACACLAIWLTARLARRLWPEDPEAGGRAALALAGLAVFALSGSLTMFDAPLAVCVLLGLIALDAARPEDRTSWTRFGAAIALGVLTKGPVILFHLLPAALLFPLWSRNEIRWRQLPGCLGFAVMVALGLVALWLVPAAIAGGPAWREAVLWHQSAGRLAESFAHARPWWWYLALLPVLGFPLLWSPALWHEGRQFSWRQDRGLRLCLIWTGAALALFSLTSGKQLHYLVPELPALALVAARLGRNVPGFGLQPAIIAIGLAALAAVGAGFAPLPLRLRMLFDPASAFLAWALLAVALCWAATRWRGAAGAMILSLGLLLATNLLIGTTRTAQVYDAAAIAARMATHRADGLAFAGAPYHAEFNFAARLTKPVAELPDPAALRSWAALHPQGLIVGRIDQSTPPWQPHETILFRNQDYGIWSVADAPLTERNPG</sequence>
<dbReference type="GO" id="GO:0016763">
    <property type="term" value="F:pentosyltransferase activity"/>
    <property type="evidence" value="ECO:0007669"/>
    <property type="project" value="TreeGrafter"/>
</dbReference>
<evidence type="ECO:0000256" key="7">
    <source>
        <dbReference type="ARBA" id="ARBA00023136"/>
    </source>
</evidence>
<dbReference type="InterPro" id="IPR038731">
    <property type="entry name" value="RgtA/B/C-like"/>
</dbReference>
<evidence type="ECO:0000256" key="2">
    <source>
        <dbReference type="ARBA" id="ARBA00022475"/>
    </source>
</evidence>
<dbReference type="InterPro" id="IPR050297">
    <property type="entry name" value="LipidA_mod_glycosyltrf_83"/>
</dbReference>
<feature type="domain" description="Glycosyltransferase RgtA/B/C/D-like" evidence="9">
    <location>
        <begin position="60"/>
        <end position="219"/>
    </location>
</feature>
<dbReference type="OrthoDB" id="9810951at2"/>
<feature type="transmembrane region" description="Helical" evidence="8">
    <location>
        <begin position="342"/>
        <end position="361"/>
    </location>
</feature>
<dbReference type="Pfam" id="PF13231">
    <property type="entry name" value="PMT_2"/>
    <property type="match status" value="1"/>
</dbReference>
<dbReference type="GO" id="GO:0009103">
    <property type="term" value="P:lipopolysaccharide biosynthetic process"/>
    <property type="evidence" value="ECO:0007669"/>
    <property type="project" value="TreeGrafter"/>
</dbReference>
<keyword evidence="4 10" id="KW-0808">Transferase</keyword>
<evidence type="ECO:0000313" key="11">
    <source>
        <dbReference type="Proteomes" id="UP000183635"/>
    </source>
</evidence>
<dbReference type="RefSeq" id="WP_074970933.1">
    <property type="nucleotide sequence ID" value="NZ_CBCRYP010000018.1"/>
</dbReference>
<gene>
    <name evidence="10" type="ORF">SAMN04488021_15519</name>
</gene>
<feature type="transmembrane region" description="Helical" evidence="8">
    <location>
        <begin position="256"/>
        <end position="277"/>
    </location>
</feature>
<protein>
    <submittedName>
        <fullName evidence="10">4-amino-4-deoxy-L-arabinose transferase</fullName>
    </submittedName>
</protein>
<dbReference type="PANTHER" id="PTHR33908">
    <property type="entry name" value="MANNOSYLTRANSFERASE YKCB-RELATED"/>
    <property type="match status" value="1"/>
</dbReference>
<comment type="subcellular location">
    <subcellularLocation>
        <location evidence="1">Cell membrane</location>
        <topology evidence="1">Multi-pass membrane protein</topology>
    </subcellularLocation>
</comment>
<evidence type="ECO:0000313" key="10">
    <source>
        <dbReference type="EMBL" id="SFI03110.1"/>
    </source>
</evidence>
<evidence type="ECO:0000256" key="1">
    <source>
        <dbReference type="ARBA" id="ARBA00004651"/>
    </source>
</evidence>
<keyword evidence="5 8" id="KW-0812">Transmembrane</keyword>
<dbReference type="PANTHER" id="PTHR33908:SF3">
    <property type="entry name" value="UNDECAPRENYL PHOSPHATE-ALPHA-4-AMINO-4-DEOXY-L-ARABINOSE ARABINOSYL TRANSFERASE"/>
    <property type="match status" value="1"/>
</dbReference>
<evidence type="ECO:0000256" key="4">
    <source>
        <dbReference type="ARBA" id="ARBA00022679"/>
    </source>
</evidence>
<reference evidence="10 11" key="1">
    <citation type="submission" date="2016-10" db="EMBL/GenBank/DDBJ databases">
        <authorList>
            <person name="de Groot N.N."/>
        </authorList>
    </citation>
    <scope>NUCLEOTIDE SEQUENCE [LARGE SCALE GENOMIC DNA]</scope>
    <source>
        <strain evidence="10 11">DSM 8537</strain>
    </source>
</reference>
<dbReference type="AlphaFoldDB" id="A0A1I3EW41"/>
<feature type="transmembrane region" description="Helical" evidence="8">
    <location>
        <begin position="395"/>
        <end position="413"/>
    </location>
</feature>
<dbReference type="EMBL" id="FOPU01000055">
    <property type="protein sequence ID" value="SFI03110.1"/>
    <property type="molecule type" value="Genomic_DNA"/>
</dbReference>
<dbReference type="GO" id="GO:0010041">
    <property type="term" value="P:response to iron(III) ion"/>
    <property type="evidence" value="ECO:0007669"/>
    <property type="project" value="TreeGrafter"/>
</dbReference>
<feature type="transmembrane region" description="Helical" evidence="8">
    <location>
        <begin position="118"/>
        <end position="148"/>
    </location>
</feature>
<dbReference type="Proteomes" id="UP000183635">
    <property type="component" value="Unassembled WGS sequence"/>
</dbReference>
<feature type="transmembrane region" description="Helical" evidence="8">
    <location>
        <begin position="367"/>
        <end position="388"/>
    </location>
</feature>
<keyword evidence="2" id="KW-1003">Cell membrane</keyword>
<accession>A0A1I3EW41</accession>
<dbReference type="STRING" id="34004.SAMN04488021_15519"/>
<proteinExistence type="predicted"/>
<keyword evidence="3" id="KW-0328">Glycosyltransferase</keyword>
<evidence type="ECO:0000256" key="6">
    <source>
        <dbReference type="ARBA" id="ARBA00022989"/>
    </source>
</evidence>
<keyword evidence="11" id="KW-1185">Reference proteome</keyword>
<keyword evidence="7 8" id="KW-0472">Membrane</keyword>
<name>A0A1I3EW41_9RHOB</name>
<dbReference type="GO" id="GO:0005886">
    <property type="term" value="C:plasma membrane"/>
    <property type="evidence" value="ECO:0007669"/>
    <property type="project" value="UniProtKB-SubCell"/>
</dbReference>
<feature type="transmembrane region" description="Helical" evidence="8">
    <location>
        <begin position="64"/>
        <end position="97"/>
    </location>
</feature>
<feature type="transmembrane region" description="Helical" evidence="8">
    <location>
        <begin position="168"/>
        <end position="193"/>
    </location>
</feature>
<evidence type="ECO:0000256" key="8">
    <source>
        <dbReference type="SAM" id="Phobius"/>
    </source>
</evidence>
<feature type="transmembrane region" description="Helical" evidence="8">
    <location>
        <begin position="205"/>
        <end position="227"/>
    </location>
</feature>
<evidence type="ECO:0000256" key="5">
    <source>
        <dbReference type="ARBA" id="ARBA00022692"/>
    </source>
</evidence>
<evidence type="ECO:0000259" key="9">
    <source>
        <dbReference type="Pfam" id="PF13231"/>
    </source>
</evidence>
<keyword evidence="6 8" id="KW-1133">Transmembrane helix</keyword>
<organism evidence="10 11">
    <name type="scientific">Paracoccus aminovorans</name>
    <dbReference type="NCBI Taxonomy" id="34004"/>
    <lineage>
        <taxon>Bacteria</taxon>
        <taxon>Pseudomonadati</taxon>
        <taxon>Pseudomonadota</taxon>
        <taxon>Alphaproteobacteria</taxon>
        <taxon>Rhodobacterales</taxon>
        <taxon>Paracoccaceae</taxon>
        <taxon>Paracoccus</taxon>
    </lineage>
</organism>
<feature type="transmembrane region" description="Helical" evidence="8">
    <location>
        <begin position="289"/>
        <end position="307"/>
    </location>
</feature>